<dbReference type="PROSITE" id="PS50261">
    <property type="entry name" value="G_PROTEIN_RECEP_F2_4"/>
    <property type="match status" value="1"/>
</dbReference>
<evidence type="ECO:0000256" key="6">
    <source>
        <dbReference type="ARBA" id="ARBA00023040"/>
    </source>
</evidence>
<feature type="transmembrane region" description="Helical" evidence="12">
    <location>
        <begin position="310"/>
        <end position="333"/>
    </location>
</feature>
<keyword evidence="7 12" id="KW-0472">Membrane</keyword>
<accession>A0AAD7TBG4</accession>
<keyword evidence="2" id="KW-1003">Cell membrane</keyword>
<dbReference type="Proteomes" id="UP001221898">
    <property type="component" value="Unassembled WGS sequence"/>
</dbReference>
<dbReference type="Gene3D" id="1.20.1070.10">
    <property type="entry name" value="Rhodopsin 7-helix transmembrane proteins"/>
    <property type="match status" value="1"/>
</dbReference>
<evidence type="ECO:0000313" key="16">
    <source>
        <dbReference type="Proteomes" id="UP001221898"/>
    </source>
</evidence>
<comment type="caution">
    <text evidence="15">The sequence shown here is derived from an EMBL/GenBank/DDBJ whole genome shotgun (WGS) entry which is preliminary data.</text>
</comment>
<dbReference type="GO" id="GO:0007166">
    <property type="term" value="P:cell surface receptor signaling pathway"/>
    <property type="evidence" value="ECO:0007669"/>
    <property type="project" value="InterPro"/>
</dbReference>
<evidence type="ECO:0000256" key="1">
    <source>
        <dbReference type="ARBA" id="ARBA00004651"/>
    </source>
</evidence>
<feature type="transmembrane region" description="Helical" evidence="12">
    <location>
        <begin position="235"/>
        <end position="257"/>
    </location>
</feature>
<dbReference type="EMBL" id="JAINUG010000003">
    <property type="protein sequence ID" value="KAJ8417874.1"/>
    <property type="molecule type" value="Genomic_DNA"/>
</dbReference>
<evidence type="ECO:0000256" key="12">
    <source>
        <dbReference type="SAM" id="Phobius"/>
    </source>
</evidence>
<dbReference type="InterPro" id="IPR057244">
    <property type="entry name" value="GAIN_B"/>
</dbReference>
<dbReference type="InterPro" id="IPR017981">
    <property type="entry name" value="GPCR_2-like_7TM"/>
</dbReference>
<dbReference type="InterPro" id="IPR003910">
    <property type="entry name" value="GPR1/GPR3/GPR5"/>
</dbReference>
<protein>
    <submittedName>
        <fullName evidence="15">Uncharacterized protein</fullName>
    </submittedName>
</protein>
<dbReference type="Pfam" id="PF00002">
    <property type="entry name" value="7tm_2"/>
    <property type="match status" value="1"/>
</dbReference>
<dbReference type="GO" id="GO:0004930">
    <property type="term" value="F:G protein-coupled receptor activity"/>
    <property type="evidence" value="ECO:0007669"/>
    <property type="project" value="UniProtKB-KW"/>
</dbReference>
<evidence type="ECO:0000256" key="10">
    <source>
        <dbReference type="ARBA" id="ARBA00023180"/>
    </source>
</evidence>
<evidence type="ECO:0000256" key="11">
    <source>
        <dbReference type="ARBA" id="ARBA00023224"/>
    </source>
</evidence>
<comment type="subcellular location">
    <subcellularLocation>
        <location evidence="1">Cell membrane</location>
        <topology evidence="1">Multi-pass membrane protein</topology>
    </subcellularLocation>
</comment>
<evidence type="ECO:0000259" key="13">
    <source>
        <dbReference type="PROSITE" id="PS50221"/>
    </source>
</evidence>
<evidence type="ECO:0000256" key="5">
    <source>
        <dbReference type="ARBA" id="ARBA00022989"/>
    </source>
</evidence>
<dbReference type="Pfam" id="PF01825">
    <property type="entry name" value="GPS"/>
    <property type="match status" value="1"/>
</dbReference>
<evidence type="ECO:0000313" key="15">
    <source>
        <dbReference type="EMBL" id="KAJ8417874.1"/>
    </source>
</evidence>
<feature type="transmembrane region" description="Helical" evidence="12">
    <location>
        <begin position="446"/>
        <end position="467"/>
    </location>
</feature>
<keyword evidence="11" id="KW-0807">Transducer</keyword>
<dbReference type="PRINTS" id="PR00249">
    <property type="entry name" value="GPCRSECRETIN"/>
</dbReference>
<feature type="transmembrane region" description="Helical" evidence="12">
    <location>
        <begin position="269"/>
        <end position="290"/>
    </location>
</feature>
<evidence type="ECO:0000256" key="3">
    <source>
        <dbReference type="ARBA" id="ARBA00022692"/>
    </source>
</evidence>
<reference evidence="15" key="1">
    <citation type="journal article" date="2023" name="Science">
        <title>Genome structures resolve the early diversification of teleost fishes.</title>
        <authorList>
            <person name="Parey E."/>
            <person name="Louis A."/>
            <person name="Montfort J."/>
            <person name="Bouchez O."/>
            <person name="Roques C."/>
            <person name="Iampietro C."/>
            <person name="Lluch J."/>
            <person name="Castinel A."/>
            <person name="Donnadieu C."/>
            <person name="Desvignes T."/>
            <person name="Floi Bucao C."/>
            <person name="Jouanno E."/>
            <person name="Wen M."/>
            <person name="Mejri S."/>
            <person name="Dirks R."/>
            <person name="Jansen H."/>
            <person name="Henkel C."/>
            <person name="Chen W.J."/>
            <person name="Zahm M."/>
            <person name="Cabau C."/>
            <person name="Klopp C."/>
            <person name="Thompson A.W."/>
            <person name="Robinson-Rechavi M."/>
            <person name="Braasch I."/>
            <person name="Lecointre G."/>
            <person name="Bobe J."/>
            <person name="Postlethwait J.H."/>
            <person name="Berthelot C."/>
            <person name="Roest Crollius H."/>
            <person name="Guiguen Y."/>
        </authorList>
    </citation>
    <scope>NUCLEOTIDE SEQUENCE</scope>
    <source>
        <strain evidence="15">NC1722</strain>
    </source>
</reference>
<dbReference type="InterPro" id="IPR000832">
    <property type="entry name" value="GPCR_2_secretin-like"/>
</dbReference>
<gene>
    <name evidence="15" type="ORF">AAFF_G00227170</name>
</gene>
<evidence type="ECO:0000256" key="9">
    <source>
        <dbReference type="ARBA" id="ARBA00023170"/>
    </source>
</evidence>
<keyword evidence="4" id="KW-0732">Signal</keyword>
<dbReference type="PROSITE" id="PS50221">
    <property type="entry name" value="GAIN_B"/>
    <property type="match status" value="1"/>
</dbReference>
<dbReference type="InterPro" id="IPR000203">
    <property type="entry name" value="GPS"/>
</dbReference>
<evidence type="ECO:0000256" key="4">
    <source>
        <dbReference type="ARBA" id="ARBA00022729"/>
    </source>
</evidence>
<dbReference type="SMART" id="SM00303">
    <property type="entry name" value="GPS"/>
    <property type="match status" value="1"/>
</dbReference>
<dbReference type="InterPro" id="IPR046338">
    <property type="entry name" value="GAIN_dom_sf"/>
</dbReference>
<feature type="domain" description="G-protein coupled receptors family 2 profile 2" evidence="14">
    <location>
        <begin position="233"/>
        <end position="496"/>
    </location>
</feature>
<keyword evidence="9" id="KW-0675">Receptor</keyword>
<keyword evidence="3 12" id="KW-0812">Transmembrane</keyword>
<dbReference type="Gene3D" id="2.60.220.50">
    <property type="match status" value="1"/>
</dbReference>
<dbReference type="PANTHER" id="PTHR12011">
    <property type="entry name" value="ADHESION G-PROTEIN COUPLED RECEPTOR"/>
    <property type="match status" value="1"/>
</dbReference>
<evidence type="ECO:0000256" key="2">
    <source>
        <dbReference type="ARBA" id="ARBA00022475"/>
    </source>
</evidence>
<feature type="transmembrane region" description="Helical" evidence="12">
    <location>
        <begin position="406"/>
        <end position="425"/>
    </location>
</feature>
<keyword evidence="6" id="KW-0297">G-protein coupled receptor</keyword>
<dbReference type="GO" id="GO:0007189">
    <property type="term" value="P:adenylate cyclase-activating G protein-coupled receptor signaling pathway"/>
    <property type="evidence" value="ECO:0007669"/>
    <property type="project" value="TreeGrafter"/>
</dbReference>
<keyword evidence="5 12" id="KW-1133">Transmembrane helix</keyword>
<evidence type="ECO:0000256" key="7">
    <source>
        <dbReference type="ARBA" id="ARBA00023136"/>
    </source>
</evidence>
<dbReference type="AlphaFoldDB" id="A0AAD7TBG4"/>
<dbReference type="PANTHER" id="PTHR12011:SF285">
    <property type="entry name" value="ADHESION G PROTEIN-COUPLED RECEPTOR G3"/>
    <property type="match status" value="1"/>
</dbReference>
<keyword evidence="16" id="KW-1185">Reference proteome</keyword>
<dbReference type="GO" id="GO:0005886">
    <property type="term" value="C:plasma membrane"/>
    <property type="evidence" value="ECO:0007669"/>
    <property type="project" value="UniProtKB-SubCell"/>
</dbReference>
<keyword evidence="10" id="KW-0325">Glycoprotein</keyword>
<keyword evidence="8" id="KW-1015">Disulfide bond</keyword>
<name>A0AAD7TBG4_9TELE</name>
<organism evidence="15 16">
    <name type="scientific">Aldrovandia affinis</name>
    <dbReference type="NCBI Taxonomy" id="143900"/>
    <lineage>
        <taxon>Eukaryota</taxon>
        <taxon>Metazoa</taxon>
        <taxon>Chordata</taxon>
        <taxon>Craniata</taxon>
        <taxon>Vertebrata</taxon>
        <taxon>Euteleostomi</taxon>
        <taxon>Actinopterygii</taxon>
        <taxon>Neopterygii</taxon>
        <taxon>Teleostei</taxon>
        <taxon>Notacanthiformes</taxon>
        <taxon>Halosauridae</taxon>
        <taxon>Aldrovandia</taxon>
    </lineage>
</organism>
<sequence length="521" mass="58614">MVTPGQSEGMDNLRHVLLLLVQIANTISQDENTSCHEVLNDCDPGKLSWTRCYEGRINQCIRRPSPRRGDGLLLEFYQDEVDTNSDVEHTSGAGHFLHLPSEVLRRSTRTRGPPPSTTKMTVTVFNSSLFRAQVWPNETILGGMVLGVMVGKVAVKNLNQPVRMSFRHTNETGGRCVFYEESEDNNGTGRWSMEGCTVSRTNKTFNCSCDHLSFFAVLVNTDVFIDPVNAHSLSYITYIGCGLSLFFTALAIILNLYLRRKRSEQTMVVHLNLKVALSFLHLFFLLSAWWAGQVPGHGENGAVCQALALLLHYSLLATFTWMAIESFHLYLLLVRVFNIYIKRYLVKLGLVGWGVPMVIVIACALTRTYGGYSLQREENSGSSTGNATDICWIRNKTVSYITVSGYLGLVFLFSTLMLTVMVVKFRKVRGNSVRHQEKRRLWRDCVTVLGMACVLGVPWGLAFITYGPLPLPGLYLFTILNSLQGVFMFLWFLALTWQSCREKSSVGRDPSTQKMETSFKN</sequence>
<evidence type="ECO:0000259" key="14">
    <source>
        <dbReference type="PROSITE" id="PS50261"/>
    </source>
</evidence>
<feature type="transmembrane region" description="Helical" evidence="12">
    <location>
        <begin position="345"/>
        <end position="369"/>
    </location>
</feature>
<feature type="transmembrane region" description="Helical" evidence="12">
    <location>
        <begin position="473"/>
        <end position="495"/>
    </location>
</feature>
<feature type="domain" description="GAIN-B" evidence="13">
    <location>
        <begin position="72"/>
        <end position="225"/>
    </location>
</feature>
<proteinExistence type="predicted"/>
<dbReference type="PRINTS" id="PR01422">
    <property type="entry name" value="GPR56ORPHANR"/>
</dbReference>
<dbReference type="FunFam" id="1.20.1070.10:FF:000222">
    <property type="entry name" value="Adhesion G protein-coupled receptor G3"/>
    <property type="match status" value="1"/>
</dbReference>
<evidence type="ECO:0000256" key="8">
    <source>
        <dbReference type="ARBA" id="ARBA00023157"/>
    </source>
</evidence>